<reference evidence="1 2" key="1">
    <citation type="submission" date="2023-11" db="EMBL/GenBank/DDBJ databases">
        <title>Halocaridina rubra genome assembly.</title>
        <authorList>
            <person name="Smith C."/>
        </authorList>
    </citation>
    <scope>NUCLEOTIDE SEQUENCE [LARGE SCALE GENOMIC DNA]</scope>
    <source>
        <strain evidence="1">EP-1</strain>
        <tissue evidence="1">Whole</tissue>
    </source>
</reference>
<comment type="caution">
    <text evidence="1">The sequence shown here is derived from an EMBL/GenBank/DDBJ whole genome shotgun (WGS) entry which is preliminary data.</text>
</comment>
<dbReference type="Proteomes" id="UP001381693">
    <property type="component" value="Unassembled WGS sequence"/>
</dbReference>
<keyword evidence="2" id="KW-1185">Reference proteome</keyword>
<evidence type="ECO:0000313" key="1">
    <source>
        <dbReference type="EMBL" id="KAK7085173.1"/>
    </source>
</evidence>
<name>A0AAN8XP73_HALRR</name>
<dbReference type="AlphaFoldDB" id="A0AAN8XP73"/>
<proteinExistence type="predicted"/>
<protein>
    <submittedName>
        <fullName evidence="1">Uncharacterized protein</fullName>
    </submittedName>
</protein>
<gene>
    <name evidence="1" type="ORF">SK128_015717</name>
</gene>
<dbReference type="EMBL" id="JAXCGZ010001889">
    <property type="protein sequence ID" value="KAK7085173.1"/>
    <property type="molecule type" value="Genomic_DNA"/>
</dbReference>
<sequence length="85" mass="9144">MRILVAPTLRLTAVKALHSKIFVEEGSWGLSLTEHSSLENIARDFPVVSLTQSWSVAADCSASVDVPGKVQLSQVDTYFVLRGGG</sequence>
<evidence type="ECO:0000313" key="2">
    <source>
        <dbReference type="Proteomes" id="UP001381693"/>
    </source>
</evidence>
<accession>A0AAN8XP73</accession>
<organism evidence="1 2">
    <name type="scientific">Halocaridina rubra</name>
    <name type="common">Hawaiian red shrimp</name>
    <dbReference type="NCBI Taxonomy" id="373956"/>
    <lineage>
        <taxon>Eukaryota</taxon>
        <taxon>Metazoa</taxon>
        <taxon>Ecdysozoa</taxon>
        <taxon>Arthropoda</taxon>
        <taxon>Crustacea</taxon>
        <taxon>Multicrustacea</taxon>
        <taxon>Malacostraca</taxon>
        <taxon>Eumalacostraca</taxon>
        <taxon>Eucarida</taxon>
        <taxon>Decapoda</taxon>
        <taxon>Pleocyemata</taxon>
        <taxon>Caridea</taxon>
        <taxon>Atyoidea</taxon>
        <taxon>Atyidae</taxon>
        <taxon>Halocaridina</taxon>
    </lineage>
</organism>